<organism evidence="2 3">
    <name type="scientific">Vagococcus lutrae LBD1</name>
    <dbReference type="NCBI Taxonomy" id="1408226"/>
    <lineage>
        <taxon>Bacteria</taxon>
        <taxon>Bacillati</taxon>
        <taxon>Bacillota</taxon>
        <taxon>Bacilli</taxon>
        <taxon>Lactobacillales</taxon>
        <taxon>Enterococcaceae</taxon>
        <taxon>Vagococcus</taxon>
    </lineage>
</organism>
<name>V6Q286_9ENTE</name>
<keyword evidence="1" id="KW-0472">Membrane</keyword>
<keyword evidence="3" id="KW-1185">Reference proteome</keyword>
<keyword evidence="1" id="KW-0812">Transmembrane</keyword>
<protein>
    <submittedName>
        <fullName evidence="2">Uncharacterized protein</fullName>
    </submittedName>
</protein>
<dbReference type="AlphaFoldDB" id="V6Q286"/>
<dbReference type="eggNOG" id="ENOG5033IF8">
    <property type="taxonomic scope" value="Bacteria"/>
</dbReference>
<evidence type="ECO:0000313" key="2">
    <source>
        <dbReference type="EMBL" id="EST89326.1"/>
    </source>
</evidence>
<dbReference type="InterPro" id="IPR053468">
    <property type="entry name" value="ComGE-like"/>
</dbReference>
<proteinExistence type="predicted"/>
<dbReference type="STRING" id="1408226.T233_01774"/>
<dbReference type="EMBL" id="AYSH01000020">
    <property type="protein sequence ID" value="EST89326.1"/>
    <property type="molecule type" value="Genomic_DNA"/>
</dbReference>
<evidence type="ECO:0000313" key="3">
    <source>
        <dbReference type="Proteomes" id="UP000018126"/>
    </source>
</evidence>
<evidence type="ECO:0000256" key="1">
    <source>
        <dbReference type="SAM" id="Phobius"/>
    </source>
</evidence>
<reference evidence="2 3" key="1">
    <citation type="journal article" date="2013" name="Genome Announc.">
        <title>High-Quality Draft Genome Sequence of Vagococcus lutrae Strain LBD1, Isolated from the Largemouth Bass Micropterus salmoides.</title>
        <authorList>
            <person name="Lebreton F."/>
            <person name="Valentino M.D."/>
            <person name="Duncan L.B."/>
            <person name="Zeng Q."/>
            <person name="Manson McGuire A."/>
            <person name="Earl A.M."/>
            <person name="Gilmore M.S."/>
        </authorList>
    </citation>
    <scope>NUCLEOTIDE SEQUENCE [LARGE SCALE GENOMIC DNA]</scope>
    <source>
        <strain evidence="2 3">LBD1</strain>
    </source>
</reference>
<dbReference type="RefSeq" id="WP_023607078.1">
    <property type="nucleotide sequence ID" value="NZ_AYSH01000020.1"/>
</dbReference>
<comment type="caution">
    <text evidence="2">The sequence shown here is derived from an EMBL/GenBank/DDBJ whole genome shotgun (WGS) entry which is preliminary data.</text>
</comment>
<gene>
    <name evidence="2" type="ORF">T233_01774</name>
</gene>
<dbReference type="NCBIfam" id="NF041013">
    <property type="entry name" value="T4P_ComGE"/>
    <property type="match status" value="1"/>
</dbReference>
<keyword evidence="1" id="KW-1133">Transmembrane helix</keyword>
<accession>V6Q286</accession>
<dbReference type="Proteomes" id="UP000018126">
    <property type="component" value="Unassembled WGS sequence"/>
</dbReference>
<sequence length="110" mass="12701">MKKKRSNIGFQGFILLESSISLGVLCVVMLSLLPIIVQMKEQTAKWQRRTDAARLVYESSQQLMKEDNVHTTITNDGRQYHIQATIGSHEKGRIMIETHSPVEKWLIYEK</sequence>
<feature type="transmembrane region" description="Helical" evidence="1">
    <location>
        <begin position="12"/>
        <end position="37"/>
    </location>
</feature>